<organism evidence="10 11">
    <name type="scientific">Mytilus edulis</name>
    <name type="common">Blue mussel</name>
    <dbReference type="NCBI Taxonomy" id="6550"/>
    <lineage>
        <taxon>Eukaryota</taxon>
        <taxon>Metazoa</taxon>
        <taxon>Spiralia</taxon>
        <taxon>Lophotrochozoa</taxon>
        <taxon>Mollusca</taxon>
        <taxon>Bivalvia</taxon>
        <taxon>Autobranchia</taxon>
        <taxon>Pteriomorphia</taxon>
        <taxon>Mytilida</taxon>
        <taxon>Mytiloidea</taxon>
        <taxon>Mytilidae</taxon>
        <taxon>Mytilinae</taxon>
        <taxon>Mytilus</taxon>
    </lineage>
</organism>
<keyword evidence="3" id="KW-0548">Nucleotidyltransferase</keyword>
<keyword evidence="8" id="KW-0472">Membrane</keyword>
<keyword evidence="8" id="KW-1133">Transmembrane helix</keyword>
<dbReference type="FunFam" id="3.10.10.10:FF:000007">
    <property type="entry name" value="Retrovirus-related Pol polyprotein from transposon 17.6-like Protein"/>
    <property type="match status" value="1"/>
</dbReference>
<dbReference type="GO" id="GO:0003964">
    <property type="term" value="F:RNA-directed DNA polymerase activity"/>
    <property type="evidence" value="ECO:0007669"/>
    <property type="project" value="UniProtKB-KW"/>
</dbReference>
<keyword evidence="2" id="KW-0808">Transferase</keyword>
<dbReference type="CDD" id="cd01647">
    <property type="entry name" value="RT_LTR"/>
    <property type="match status" value="1"/>
</dbReference>
<evidence type="ECO:0000256" key="1">
    <source>
        <dbReference type="ARBA" id="ARBA00022670"/>
    </source>
</evidence>
<evidence type="ECO:0000313" key="11">
    <source>
        <dbReference type="Proteomes" id="UP000683360"/>
    </source>
</evidence>
<proteinExistence type="predicted"/>
<evidence type="ECO:0000256" key="6">
    <source>
        <dbReference type="ARBA" id="ARBA00022801"/>
    </source>
</evidence>
<keyword evidence="5" id="KW-0255">Endonuclease</keyword>
<evidence type="ECO:0000256" key="5">
    <source>
        <dbReference type="ARBA" id="ARBA00022759"/>
    </source>
</evidence>
<keyword evidence="6" id="KW-0378">Hydrolase</keyword>
<feature type="domain" description="Reverse transcriptase" evidence="9">
    <location>
        <begin position="51"/>
        <end position="134"/>
    </location>
</feature>
<dbReference type="PANTHER" id="PTHR24559:SF435">
    <property type="entry name" value="RIBONUCLEASE H"/>
    <property type="match status" value="1"/>
</dbReference>
<dbReference type="Gene3D" id="3.30.70.270">
    <property type="match status" value="1"/>
</dbReference>
<keyword evidence="8" id="KW-0812">Transmembrane</keyword>
<protein>
    <recommendedName>
        <fullName evidence="9">Reverse transcriptase domain-containing protein</fullName>
    </recommendedName>
</protein>
<sequence length="168" mass="19528">MHSTKLKEELPVTEPRAQRRIPLNKRQAIDDEIKKLEEVQYPLVFSLVLVKKKDLSRQMCADYQKMNYKTIKESYPILRIEDNIDALSGAKRVSVLDLSMAYHQVSMNPADKENTAFSIHRSGLYQYVTMPFGLCSLILYLVDIMVFGEKFEEHLVNLQKVFQRLSDA</sequence>
<dbReference type="OrthoDB" id="5860913at2759"/>
<gene>
    <name evidence="10" type="ORF">MEDL_63496</name>
</gene>
<evidence type="ECO:0000256" key="7">
    <source>
        <dbReference type="ARBA" id="ARBA00022918"/>
    </source>
</evidence>
<evidence type="ECO:0000256" key="8">
    <source>
        <dbReference type="SAM" id="Phobius"/>
    </source>
</evidence>
<feature type="transmembrane region" description="Helical" evidence="8">
    <location>
        <begin position="127"/>
        <end position="148"/>
    </location>
</feature>
<dbReference type="AlphaFoldDB" id="A0A8S3V3K7"/>
<dbReference type="GO" id="GO:0004519">
    <property type="term" value="F:endonuclease activity"/>
    <property type="evidence" value="ECO:0007669"/>
    <property type="project" value="UniProtKB-KW"/>
</dbReference>
<dbReference type="InterPro" id="IPR043502">
    <property type="entry name" value="DNA/RNA_pol_sf"/>
</dbReference>
<dbReference type="InterPro" id="IPR053134">
    <property type="entry name" value="RNA-dir_DNA_polymerase"/>
</dbReference>
<dbReference type="Proteomes" id="UP000683360">
    <property type="component" value="Unassembled WGS sequence"/>
</dbReference>
<evidence type="ECO:0000256" key="4">
    <source>
        <dbReference type="ARBA" id="ARBA00022722"/>
    </source>
</evidence>
<dbReference type="Pfam" id="PF00078">
    <property type="entry name" value="RVT_1"/>
    <property type="match status" value="1"/>
</dbReference>
<evidence type="ECO:0000256" key="3">
    <source>
        <dbReference type="ARBA" id="ARBA00022695"/>
    </source>
</evidence>
<dbReference type="PANTHER" id="PTHR24559">
    <property type="entry name" value="TRANSPOSON TY3-I GAG-POL POLYPROTEIN"/>
    <property type="match status" value="1"/>
</dbReference>
<keyword evidence="7" id="KW-0695">RNA-directed DNA polymerase</keyword>
<evidence type="ECO:0000259" key="9">
    <source>
        <dbReference type="Pfam" id="PF00078"/>
    </source>
</evidence>
<accession>A0A8S3V3K7</accession>
<dbReference type="GO" id="GO:0008233">
    <property type="term" value="F:peptidase activity"/>
    <property type="evidence" value="ECO:0007669"/>
    <property type="project" value="UniProtKB-KW"/>
</dbReference>
<dbReference type="GO" id="GO:0006508">
    <property type="term" value="P:proteolysis"/>
    <property type="evidence" value="ECO:0007669"/>
    <property type="project" value="UniProtKB-KW"/>
</dbReference>
<keyword evidence="11" id="KW-1185">Reference proteome</keyword>
<dbReference type="EMBL" id="CAJPWZ010003102">
    <property type="protein sequence ID" value="CAG2251959.1"/>
    <property type="molecule type" value="Genomic_DNA"/>
</dbReference>
<dbReference type="InterPro" id="IPR000477">
    <property type="entry name" value="RT_dom"/>
</dbReference>
<evidence type="ECO:0000256" key="2">
    <source>
        <dbReference type="ARBA" id="ARBA00022679"/>
    </source>
</evidence>
<dbReference type="InterPro" id="IPR043128">
    <property type="entry name" value="Rev_trsase/Diguanyl_cyclase"/>
</dbReference>
<name>A0A8S3V3K7_MYTED</name>
<keyword evidence="1" id="KW-0645">Protease</keyword>
<keyword evidence="4" id="KW-0540">Nuclease</keyword>
<reference evidence="10" key="1">
    <citation type="submission" date="2021-03" db="EMBL/GenBank/DDBJ databases">
        <authorList>
            <person name="Bekaert M."/>
        </authorList>
    </citation>
    <scope>NUCLEOTIDE SEQUENCE</scope>
</reference>
<evidence type="ECO:0000313" key="10">
    <source>
        <dbReference type="EMBL" id="CAG2251959.1"/>
    </source>
</evidence>
<comment type="caution">
    <text evidence="10">The sequence shown here is derived from an EMBL/GenBank/DDBJ whole genome shotgun (WGS) entry which is preliminary data.</text>
</comment>
<dbReference type="SUPFAM" id="SSF56672">
    <property type="entry name" value="DNA/RNA polymerases"/>
    <property type="match status" value="1"/>
</dbReference>